<dbReference type="Pfam" id="PF23598">
    <property type="entry name" value="LRR_14"/>
    <property type="match status" value="1"/>
</dbReference>
<evidence type="ECO:0000256" key="8">
    <source>
        <dbReference type="ARBA" id="ARBA00022989"/>
    </source>
</evidence>
<dbReference type="SUPFAM" id="SSF52058">
    <property type="entry name" value="L domain-like"/>
    <property type="match status" value="1"/>
</dbReference>
<dbReference type="GO" id="GO:0004672">
    <property type="term" value="F:protein kinase activity"/>
    <property type="evidence" value="ECO:0007669"/>
    <property type="project" value="InterPro"/>
</dbReference>
<keyword evidence="12" id="KW-1185">Reference proteome</keyword>
<reference evidence="11" key="2">
    <citation type="submission" date="2018-10" db="UniProtKB">
        <authorList>
            <consortium name="EnsemblPlants"/>
        </authorList>
    </citation>
    <scope>IDENTIFICATION</scope>
</reference>
<keyword evidence="7" id="KW-0067">ATP-binding</keyword>
<reference evidence="11" key="1">
    <citation type="submission" date="2018-08" db="EMBL/GenBank/DDBJ databases">
        <authorList>
            <person name="Rossello M."/>
        </authorList>
    </citation>
    <scope>NUCLEOTIDE SEQUENCE [LARGE SCALE GENOMIC DNA]</scope>
    <source>
        <strain evidence="11">cv. Chinese Spring</strain>
    </source>
</reference>
<evidence type="ECO:0000256" key="2">
    <source>
        <dbReference type="ARBA" id="ARBA00008894"/>
    </source>
</evidence>
<dbReference type="Gramene" id="TraesLAC5D03G03168430.1">
    <property type="protein sequence ID" value="TraesLAC5D03G03168430.1"/>
    <property type="gene ID" value="TraesLAC5D03G03168430"/>
</dbReference>
<evidence type="ECO:0000313" key="11">
    <source>
        <dbReference type="EnsemblPlants" id="TraesCS5D02G494000.1"/>
    </source>
</evidence>
<keyword evidence="7" id="KW-0547">Nucleotide-binding</keyword>
<dbReference type="InterPro" id="IPR042197">
    <property type="entry name" value="Apaf_helical"/>
</dbReference>
<dbReference type="Gramene" id="TraesARI5D03G03166480.1">
    <property type="protein sequence ID" value="TraesARI5D03G03166480.1"/>
    <property type="gene ID" value="TraesARI5D03G03166480"/>
</dbReference>
<dbReference type="InterPro" id="IPR050905">
    <property type="entry name" value="Plant_NBS-LRR"/>
</dbReference>
<comment type="similarity">
    <text evidence="2">Belongs to the disease resistance NB-LRR family.</text>
</comment>
<dbReference type="Gramene" id="TraesCAD_scaffold_010729_01G000600.1">
    <property type="protein sequence ID" value="TraesCAD_scaffold_010729_01G000600.1"/>
    <property type="gene ID" value="TraesCAD_scaffold_010729_01G000600"/>
</dbReference>
<accession>A0A3B6MZN2</accession>
<dbReference type="OrthoDB" id="675885at2759"/>
<dbReference type="PROSITE" id="PS50011">
    <property type="entry name" value="PROTEIN_KINASE_DOM"/>
    <property type="match status" value="1"/>
</dbReference>
<keyword evidence="5" id="KW-0677">Repeat</keyword>
<keyword evidence="3" id="KW-0433">Leucine-rich repeat</keyword>
<dbReference type="PROSITE" id="PS51450">
    <property type="entry name" value="LRR"/>
    <property type="match status" value="1"/>
</dbReference>
<dbReference type="Gramene" id="TraesCS5D02G494000.1">
    <property type="protein sequence ID" value="TraesCS5D02G494000.1"/>
    <property type="gene ID" value="TraesCS5D02G494000"/>
</dbReference>
<dbReference type="InterPro" id="IPR036388">
    <property type="entry name" value="WH-like_DNA-bd_sf"/>
</dbReference>
<keyword evidence="9" id="KW-0472">Membrane</keyword>
<evidence type="ECO:0000256" key="3">
    <source>
        <dbReference type="ARBA" id="ARBA00022614"/>
    </source>
</evidence>
<dbReference type="InterPro" id="IPR001611">
    <property type="entry name" value="Leu-rich_rpt"/>
</dbReference>
<dbReference type="Gene3D" id="1.10.510.10">
    <property type="entry name" value="Transferase(Phosphotransferase) domain 1"/>
    <property type="match status" value="1"/>
</dbReference>
<evidence type="ECO:0000256" key="7">
    <source>
        <dbReference type="ARBA" id="ARBA00022840"/>
    </source>
</evidence>
<sequence length="953" mass="107938">MTPKITDFGLSRYFNENQSRAITKNMSGTLGYMAPEFHSGDIYTITYKSDIYSLGVVIIEMLTGKKWYPAYPDVDDVLQSWRNKLGKSPEDTQLKQIRLCTELGIMCIDGNQANRPDTSHIINRLGETGNTCIVAGVSSLIIPQVERTLENMEDATNNLLLNDGTEKNVILGLGAAKNACAVQECLNDTPHVITVESGPSMSTEELNLQEALRFIKDDPVGVIGIWGPGGVGKTHLLKNIKNSLDGDVTFNYVVQVTASRGCSVEKIQIHIARQLDLNQDGNMESQSRVIFDFLKKRNFLILLDDLWDQIDLQAVDLPYPLGSVNQIKRKVVLTTRSRKICGQMEVRKEFKVTCLREDEAWQLFKDKVGNETLSYSPHIGTLARELAKEMKGLPLALITIGRAMYAKFDTIEWEYAIQHMKRSCCDNDDPLDMERVVFSQVKFSFDSLRNNTLRKCFLTCALWPEDNNISKEELARCWIGLGLVDERDIQSSYTKAYSLMGDLSAACLLDGCGKLYDSVKMHDVVRDMALWISCGCGKNNGKWFAYGGVAQDEKFSIPWSQVECVSLVNNYLSELPPVGTNPRHMRMLCLRNNRLNESMIAKEVKKFTSLTYLDLSFNHLREIPKELCSLANLEHLDLSHNYYIKEVPRHFGNLIKLKFLYLEGTIIQRLPEGVISSLQALQVIDFKIQVGDDLFPRMLQELGTLSHLKAVGIYVLFFPQYELFLRESSKLAIRYLNLHILTTCSLDPSAIHDFTRGTLHELEIEMCDIKEIILGHKLAGPTCCFGTLSRLILTALSDLREITWMGTSPASLFPRLAYLMVGGCGKLNDLSWAIYLPCLEQLIIVACDLMQQAFTRHLGDDKFSEQDNVKTFPCLKYLNISKCRSLVSIGDPNVTFPSLERLELGYSRELKSLPFKMDSLPRRLQLLEIDVKSWERLDLDGVKSFLQPRLKLY</sequence>
<dbReference type="Gramene" id="TraesMAC5D03G03211360.1">
    <property type="protein sequence ID" value="TraesMAC5D03G03211360.1"/>
    <property type="gene ID" value="TraesMAC5D03G03211360"/>
</dbReference>
<dbReference type="Gramene" id="TraesNOR5D03G03242480.1">
    <property type="protein sequence ID" value="TraesNOR5D03G03242480.1"/>
    <property type="gene ID" value="TraesNOR5D03G03242480"/>
</dbReference>
<dbReference type="InterPro" id="IPR055414">
    <property type="entry name" value="LRR_R13L4/SHOC2-like"/>
</dbReference>
<dbReference type="Gramene" id="TraesCS5D03G1082800.1">
    <property type="protein sequence ID" value="TraesCS5D03G1082800.1.CDS"/>
    <property type="gene ID" value="TraesCS5D03G1082800"/>
</dbReference>
<evidence type="ECO:0000256" key="4">
    <source>
        <dbReference type="ARBA" id="ARBA00022692"/>
    </source>
</evidence>
<dbReference type="SMR" id="A0A3B6MZN2"/>
<dbReference type="InterPro" id="IPR027417">
    <property type="entry name" value="P-loop_NTPase"/>
</dbReference>
<feature type="domain" description="Protein kinase" evidence="10">
    <location>
        <begin position="1"/>
        <end position="133"/>
    </location>
</feature>
<dbReference type="Pfam" id="PF23559">
    <property type="entry name" value="WHD_DRP"/>
    <property type="match status" value="1"/>
</dbReference>
<dbReference type="Gramene" id="TraesJAG5D03G03209780.1">
    <property type="protein sequence ID" value="TraesJAG5D03G03209780.1"/>
    <property type="gene ID" value="TraesJAG5D03G03209780"/>
</dbReference>
<evidence type="ECO:0000256" key="9">
    <source>
        <dbReference type="ARBA" id="ARBA00023136"/>
    </source>
</evidence>
<keyword evidence="8" id="KW-1133">Transmembrane helix</keyword>
<dbReference type="Gramene" id="TraesROB_scaffold_008035_01G000300.1">
    <property type="protein sequence ID" value="TraesROB_scaffold_008035_01G000300.1"/>
    <property type="gene ID" value="TraesROB_scaffold_008035_01G000300"/>
</dbReference>
<proteinExistence type="inferred from homology"/>
<dbReference type="InterPro" id="IPR000719">
    <property type="entry name" value="Prot_kinase_dom"/>
</dbReference>
<dbReference type="SMART" id="SM00369">
    <property type="entry name" value="LRR_TYP"/>
    <property type="match status" value="3"/>
</dbReference>
<dbReference type="GO" id="GO:0002758">
    <property type="term" value="P:innate immune response-activating signaling pathway"/>
    <property type="evidence" value="ECO:0007669"/>
    <property type="project" value="UniProtKB-ARBA"/>
</dbReference>
<evidence type="ECO:0000256" key="1">
    <source>
        <dbReference type="ARBA" id="ARBA00004370"/>
    </source>
</evidence>
<dbReference type="Pfam" id="PF00931">
    <property type="entry name" value="NB-ARC"/>
    <property type="match status" value="1"/>
</dbReference>
<dbReference type="InterPro" id="IPR032675">
    <property type="entry name" value="LRR_dom_sf"/>
</dbReference>
<name>A0A3B6MZN2_WHEAT</name>
<dbReference type="FunFam" id="3.40.50.300:FF:001091">
    <property type="entry name" value="Probable disease resistance protein At1g61300"/>
    <property type="match status" value="1"/>
</dbReference>
<dbReference type="SMART" id="SM00382">
    <property type="entry name" value="AAA"/>
    <property type="match status" value="1"/>
</dbReference>
<dbReference type="STRING" id="4565.A0A3B6MZN2"/>
<dbReference type="PRINTS" id="PR00364">
    <property type="entry name" value="DISEASERSIST"/>
</dbReference>
<dbReference type="Gramene" id="TraesSYM5D03G03153490.1">
    <property type="protein sequence ID" value="TraesSYM5D03G03153490.1"/>
    <property type="gene ID" value="TraesSYM5D03G03153490"/>
</dbReference>
<dbReference type="Pfam" id="PF00069">
    <property type="entry name" value="Pkinase"/>
    <property type="match status" value="1"/>
</dbReference>
<evidence type="ECO:0000259" key="10">
    <source>
        <dbReference type="PROSITE" id="PS50011"/>
    </source>
</evidence>
<dbReference type="GO" id="GO:0005524">
    <property type="term" value="F:ATP binding"/>
    <property type="evidence" value="ECO:0007669"/>
    <property type="project" value="UniProtKB-KW"/>
</dbReference>
<dbReference type="GO" id="GO:0042742">
    <property type="term" value="P:defense response to bacterium"/>
    <property type="evidence" value="ECO:0007669"/>
    <property type="project" value="UniProtKB-ARBA"/>
</dbReference>
<dbReference type="InterPro" id="IPR003591">
    <property type="entry name" value="Leu-rich_rpt_typical-subtyp"/>
</dbReference>
<dbReference type="Gene3D" id="3.80.10.10">
    <property type="entry name" value="Ribonuclease Inhibitor"/>
    <property type="match status" value="2"/>
</dbReference>
<dbReference type="GO" id="GO:0043531">
    <property type="term" value="F:ADP binding"/>
    <property type="evidence" value="ECO:0007669"/>
    <property type="project" value="InterPro"/>
</dbReference>
<dbReference type="AlphaFoldDB" id="A0A3B6MZN2"/>
<comment type="subcellular location">
    <subcellularLocation>
        <location evidence="1">Membrane</location>
    </subcellularLocation>
</comment>
<dbReference type="InterPro" id="IPR003593">
    <property type="entry name" value="AAA+_ATPase"/>
</dbReference>
<organism evidence="11">
    <name type="scientific">Triticum aestivum</name>
    <name type="common">Wheat</name>
    <dbReference type="NCBI Taxonomy" id="4565"/>
    <lineage>
        <taxon>Eukaryota</taxon>
        <taxon>Viridiplantae</taxon>
        <taxon>Streptophyta</taxon>
        <taxon>Embryophyta</taxon>
        <taxon>Tracheophyta</taxon>
        <taxon>Spermatophyta</taxon>
        <taxon>Magnoliopsida</taxon>
        <taxon>Liliopsida</taxon>
        <taxon>Poales</taxon>
        <taxon>Poaceae</taxon>
        <taxon>BOP clade</taxon>
        <taxon>Pooideae</taxon>
        <taxon>Triticodae</taxon>
        <taxon>Triticeae</taxon>
        <taxon>Triticinae</taxon>
        <taxon>Triticum</taxon>
    </lineage>
</organism>
<dbReference type="PANTHER" id="PTHR33463:SF207">
    <property type="entry name" value="AAA+ ATPASE DOMAIN-CONTAINING PROTEIN"/>
    <property type="match status" value="1"/>
</dbReference>
<keyword evidence="6" id="KW-0611">Plant defense</keyword>
<dbReference type="Gene3D" id="1.10.8.430">
    <property type="entry name" value="Helical domain of apoptotic protease-activating factors"/>
    <property type="match status" value="1"/>
</dbReference>
<keyword evidence="4" id="KW-0812">Transmembrane</keyword>
<dbReference type="Gramene" id="TraesWEE_scaffold_017404_01G000600.1">
    <property type="protein sequence ID" value="TraesWEE_scaffold_017404_01G000600.1"/>
    <property type="gene ID" value="TraesWEE_scaffold_017404_01G000600"/>
</dbReference>
<dbReference type="InterPro" id="IPR002182">
    <property type="entry name" value="NB-ARC"/>
</dbReference>
<evidence type="ECO:0000256" key="5">
    <source>
        <dbReference type="ARBA" id="ARBA00022737"/>
    </source>
</evidence>
<dbReference type="InterPro" id="IPR011009">
    <property type="entry name" value="Kinase-like_dom_sf"/>
</dbReference>
<dbReference type="Gramene" id="TraesLDM5D03G03217190.1">
    <property type="protein sequence ID" value="TraesLDM5D03G03217190.1"/>
    <property type="gene ID" value="TraesLDM5D03G03217190"/>
</dbReference>
<dbReference type="InterPro" id="IPR058922">
    <property type="entry name" value="WHD_DRP"/>
</dbReference>
<dbReference type="FunFam" id="1.10.10.10:FF:000322">
    <property type="entry name" value="Probable disease resistance protein At1g63360"/>
    <property type="match status" value="1"/>
</dbReference>
<dbReference type="EnsemblPlants" id="TraesCS5D02G494000.1">
    <property type="protein sequence ID" value="TraesCS5D02G494000.1"/>
    <property type="gene ID" value="TraesCS5D02G494000"/>
</dbReference>
<dbReference type="SUPFAM" id="SSF52540">
    <property type="entry name" value="P-loop containing nucleoside triphosphate hydrolases"/>
    <property type="match status" value="1"/>
</dbReference>
<dbReference type="Gramene" id="TraesSTA5D03G03203370.1">
    <property type="protein sequence ID" value="TraesSTA5D03G03203370.1"/>
    <property type="gene ID" value="TraesSTA5D03G03203370"/>
</dbReference>
<evidence type="ECO:0000313" key="12">
    <source>
        <dbReference type="Proteomes" id="UP000019116"/>
    </source>
</evidence>
<dbReference type="GO" id="GO:0016020">
    <property type="term" value="C:membrane"/>
    <property type="evidence" value="ECO:0007669"/>
    <property type="project" value="UniProtKB-SubCell"/>
</dbReference>
<dbReference type="Gene3D" id="1.10.10.10">
    <property type="entry name" value="Winged helix-like DNA-binding domain superfamily/Winged helix DNA-binding domain"/>
    <property type="match status" value="1"/>
</dbReference>
<protein>
    <recommendedName>
        <fullName evidence="10">Protein kinase domain-containing protein</fullName>
    </recommendedName>
</protein>
<dbReference type="PANTHER" id="PTHR33463">
    <property type="entry name" value="NB-ARC DOMAIN-CONTAINING PROTEIN-RELATED"/>
    <property type="match status" value="1"/>
</dbReference>
<dbReference type="GO" id="GO:0009626">
    <property type="term" value="P:plant-type hypersensitive response"/>
    <property type="evidence" value="ECO:0007669"/>
    <property type="project" value="UniProtKB-ARBA"/>
</dbReference>
<evidence type="ECO:0000256" key="6">
    <source>
        <dbReference type="ARBA" id="ARBA00022821"/>
    </source>
</evidence>
<dbReference type="SUPFAM" id="SSF56112">
    <property type="entry name" value="Protein kinase-like (PK-like)"/>
    <property type="match status" value="1"/>
</dbReference>
<dbReference type="Gene3D" id="3.40.50.300">
    <property type="entry name" value="P-loop containing nucleotide triphosphate hydrolases"/>
    <property type="match status" value="1"/>
</dbReference>
<dbReference type="Proteomes" id="UP000019116">
    <property type="component" value="Chromosome 5D"/>
</dbReference>